<reference evidence="1" key="1">
    <citation type="journal article" date="2020" name="bioRxiv">
        <title>Chromosome-level reference genome of the European wasp spider Argiope bruennichi: a resource for studies on range expansion and evolutionary adaptation.</title>
        <authorList>
            <person name="Sheffer M.M."/>
            <person name="Hoppe A."/>
            <person name="Krehenwinkel H."/>
            <person name="Uhl G."/>
            <person name="Kuss A.W."/>
            <person name="Jensen L."/>
            <person name="Jensen C."/>
            <person name="Gillespie R.G."/>
            <person name="Hoff K.J."/>
            <person name="Prost S."/>
        </authorList>
    </citation>
    <scope>NUCLEOTIDE SEQUENCE</scope>
</reference>
<organism evidence="1 2">
    <name type="scientific">Argiope bruennichi</name>
    <name type="common">Wasp spider</name>
    <name type="synonym">Aranea bruennichi</name>
    <dbReference type="NCBI Taxonomy" id="94029"/>
    <lineage>
        <taxon>Eukaryota</taxon>
        <taxon>Metazoa</taxon>
        <taxon>Ecdysozoa</taxon>
        <taxon>Arthropoda</taxon>
        <taxon>Chelicerata</taxon>
        <taxon>Arachnida</taxon>
        <taxon>Araneae</taxon>
        <taxon>Araneomorphae</taxon>
        <taxon>Entelegynae</taxon>
        <taxon>Araneoidea</taxon>
        <taxon>Araneidae</taxon>
        <taxon>Argiope</taxon>
    </lineage>
</organism>
<dbReference type="Proteomes" id="UP000807504">
    <property type="component" value="Unassembled WGS sequence"/>
</dbReference>
<sequence>MYSDLRILRVTSVSFLVFPHVPVPSRLLTRACRLLSQSAGTLAALPRCLCPLREPDPSSPLFIRSLRPPWPFPTSACLAGLFAHRVGCGRRVLWTPSSGSPPIYFLVRWTTLYLPPLGLVTLFLATPSMRRAVLSSPLSNCTFPPPSLISYFRTIHGLDALLLFPHTQAYSVLGRHASASHFIALLLSDIIDAFQATLQLTPSESSPPRTFPTPPHLSFWCVAPSPELPSGAHLARP</sequence>
<evidence type="ECO:0000313" key="2">
    <source>
        <dbReference type="Proteomes" id="UP000807504"/>
    </source>
</evidence>
<reference evidence="1" key="2">
    <citation type="submission" date="2020-06" db="EMBL/GenBank/DDBJ databases">
        <authorList>
            <person name="Sheffer M."/>
        </authorList>
    </citation>
    <scope>NUCLEOTIDE SEQUENCE</scope>
</reference>
<proteinExistence type="predicted"/>
<dbReference type="EMBL" id="JABXBU010002227">
    <property type="protein sequence ID" value="KAF8773961.1"/>
    <property type="molecule type" value="Genomic_DNA"/>
</dbReference>
<evidence type="ECO:0000313" key="1">
    <source>
        <dbReference type="EMBL" id="KAF8773961.1"/>
    </source>
</evidence>
<name>A0A8T0EKB4_ARGBR</name>
<gene>
    <name evidence="1" type="ORF">HNY73_016566</name>
</gene>
<protein>
    <submittedName>
        <fullName evidence="1">Uncharacterized protein</fullName>
    </submittedName>
</protein>
<accession>A0A8T0EKB4</accession>
<dbReference type="AlphaFoldDB" id="A0A8T0EKB4"/>
<keyword evidence="2" id="KW-1185">Reference proteome</keyword>
<comment type="caution">
    <text evidence="1">The sequence shown here is derived from an EMBL/GenBank/DDBJ whole genome shotgun (WGS) entry which is preliminary data.</text>
</comment>